<keyword evidence="2" id="KW-0812">Transmembrane</keyword>
<keyword evidence="2" id="KW-1133">Transmembrane helix</keyword>
<evidence type="ECO:0000313" key="4">
    <source>
        <dbReference type="EMBL" id="WLS79766.1"/>
    </source>
</evidence>
<dbReference type="NCBIfam" id="TIGR02532">
    <property type="entry name" value="IV_pilin_GFxxxE"/>
    <property type="match status" value="1"/>
</dbReference>
<reference evidence="4 5" key="1">
    <citation type="submission" date="2023-07" db="EMBL/GenBank/DDBJ databases">
        <title>Pathogenic bacteria of pear tree diseases.</title>
        <authorList>
            <person name="Zhang Z."/>
            <person name="He L."/>
            <person name="Huang R."/>
        </authorList>
    </citation>
    <scope>NUCLEOTIDE SEQUENCE [LARGE SCALE GENOMIC DNA]</scope>
    <source>
        <strain evidence="4 5">DE2</strain>
    </source>
</reference>
<organism evidence="4 5">
    <name type="scientific">Erwinia pyri</name>
    <dbReference type="NCBI Taxonomy" id="3062598"/>
    <lineage>
        <taxon>Bacteria</taxon>
        <taxon>Pseudomonadati</taxon>
        <taxon>Pseudomonadota</taxon>
        <taxon>Gammaproteobacteria</taxon>
        <taxon>Enterobacterales</taxon>
        <taxon>Erwiniaceae</taxon>
        <taxon>Erwinia</taxon>
    </lineage>
</organism>
<dbReference type="Proteomes" id="UP001228139">
    <property type="component" value="Chromosome"/>
</dbReference>
<dbReference type="InterPro" id="IPR012902">
    <property type="entry name" value="N_methyl_site"/>
</dbReference>
<gene>
    <name evidence="4" type="ORF">Q3V30_04460</name>
</gene>
<dbReference type="RefSeq" id="WP_306210863.1">
    <property type="nucleotide sequence ID" value="NZ_CP132353.1"/>
</dbReference>
<name>A0AA50DKR9_9GAMM</name>
<protein>
    <submittedName>
        <fullName evidence="4">Prepilin-type N-terminal cleavage/methylation domain-containing protein</fullName>
    </submittedName>
</protein>
<sequence>MRQQQGFSLAETLVALVLFASSLVALMHYQIAPVKGFQLQAEQKEAWRYAWQRFEGYQPPRWQSSLTQQPASSGCQLLTSTVVSPLGRKAKLTLLRCPQADE</sequence>
<proteinExistence type="predicted"/>
<evidence type="ECO:0000313" key="5">
    <source>
        <dbReference type="Proteomes" id="UP001228139"/>
    </source>
</evidence>
<dbReference type="Pfam" id="PF12528">
    <property type="entry name" value="T2SSppdC"/>
    <property type="match status" value="1"/>
</dbReference>
<keyword evidence="5" id="KW-1185">Reference proteome</keyword>
<accession>A0AA50DKR9</accession>
<evidence type="ECO:0000259" key="3">
    <source>
        <dbReference type="Pfam" id="PF12528"/>
    </source>
</evidence>
<comment type="subcellular location">
    <subcellularLocation>
        <location evidence="1">Membrane</location>
        <topology evidence="1">Single-pass membrane protein</topology>
    </subcellularLocation>
</comment>
<evidence type="ECO:0000256" key="2">
    <source>
        <dbReference type="SAM" id="Phobius"/>
    </source>
</evidence>
<evidence type="ECO:0000256" key="1">
    <source>
        <dbReference type="ARBA" id="ARBA00004167"/>
    </source>
</evidence>
<dbReference type="KEGG" id="epi:Q3V30_04460"/>
<keyword evidence="2" id="KW-0472">Membrane</keyword>
<feature type="transmembrane region" description="Helical" evidence="2">
    <location>
        <begin position="12"/>
        <end position="31"/>
    </location>
</feature>
<dbReference type="EMBL" id="CP132353">
    <property type="protein sequence ID" value="WLS79766.1"/>
    <property type="molecule type" value="Genomic_DNA"/>
</dbReference>
<dbReference type="InterPro" id="IPR022204">
    <property type="entry name" value="PpdC-like_C"/>
</dbReference>
<dbReference type="Pfam" id="PF07963">
    <property type="entry name" value="N_methyl"/>
    <property type="match status" value="1"/>
</dbReference>
<feature type="domain" description="Prepilin peptidase dependent protein C-like C-terminal" evidence="3">
    <location>
        <begin position="32"/>
        <end position="98"/>
    </location>
</feature>
<dbReference type="GO" id="GO:0016020">
    <property type="term" value="C:membrane"/>
    <property type="evidence" value="ECO:0007669"/>
    <property type="project" value="UniProtKB-SubCell"/>
</dbReference>
<dbReference type="AlphaFoldDB" id="A0AA50DKR9"/>